<dbReference type="PANTHER" id="PTHR38589">
    <property type="entry name" value="BLR0621 PROTEIN"/>
    <property type="match status" value="1"/>
</dbReference>
<evidence type="ECO:0000313" key="3">
    <source>
        <dbReference type="Proteomes" id="UP000007059"/>
    </source>
</evidence>
<dbReference type="PATRIC" id="fig|657322.3.peg.1420"/>
<proteinExistence type="predicted"/>
<dbReference type="AlphaFoldDB" id="D4KAE1"/>
<evidence type="ECO:0000313" key="2">
    <source>
        <dbReference type="EMBL" id="CBL01804.1"/>
    </source>
</evidence>
<reference evidence="2 3" key="1">
    <citation type="submission" date="2010-03" db="EMBL/GenBank/DDBJ databases">
        <title>The genome sequence of Faecalibacterium prausnitzii SL3/3.</title>
        <authorList>
            <consortium name="metaHIT consortium -- http://www.metahit.eu/"/>
            <person name="Pajon A."/>
            <person name="Turner K."/>
            <person name="Parkhill J."/>
            <person name="Duncan S."/>
            <person name="Flint H."/>
        </authorList>
    </citation>
    <scope>NUCLEOTIDE SEQUENCE [LARGE SCALE GENOMIC DNA]</scope>
    <source>
        <strain evidence="2 3">SL3/3</strain>
    </source>
</reference>
<dbReference type="Proteomes" id="UP000007059">
    <property type="component" value="Chromosome"/>
</dbReference>
<dbReference type="HOGENOM" id="CLU_1233508_0_0_9"/>
<organism evidence="2 3">
    <name type="scientific">Faecalibacterium prausnitzii SL3/3</name>
    <dbReference type="NCBI Taxonomy" id="657322"/>
    <lineage>
        <taxon>Bacteria</taxon>
        <taxon>Bacillati</taxon>
        <taxon>Bacillota</taxon>
        <taxon>Clostridia</taxon>
        <taxon>Eubacteriales</taxon>
        <taxon>Oscillospiraceae</taxon>
        <taxon>Faecalibacterium</taxon>
    </lineage>
</organism>
<dbReference type="EMBL" id="FP929046">
    <property type="protein sequence ID" value="CBL01804.1"/>
    <property type="molecule type" value="Genomic_DNA"/>
</dbReference>
<evidence type="ECO:0000256" key="1">
    <source>
        <dbReference type="SAM" id="MobiDB-lite"/>
    </source>
</evidence>
<dbReference type="PANTHER" id="PTHR38589:SF1">
    <property type="entry name" value="BLR0621 PROTEIN"/>
    <property type="match status" value="1"/>
</dbReference>
<feature type="region of interest" description="Disordered" evidence="1">
    <location>
        <begin position="1"/>
        <end position="30"/>
    </location>
</feature>
<dbReference type="KEGG" id="fpa:FPR_15260"/>
<feature type="compositionally biased region" description="Polar residues" evidence="1">
    <location>
        <begin position="1"/>
        <end position="18"/>
    </location>
</feature>
<reference evidence="2 3" key="2">
    <citation type="submission" date="2010-03" db="EMBL/GenBank/DDBJ databases">
        <authorList>
            <person name="Pajon A."/>
        </authorList>
    </citation>
    <scope>NUCLEOTIDE SEQUENCE [LARGE SCALE GENOMIC DNA]</scope>
    <source>
        <strain evidence="2 3">SL3/3</strain>
    </source>
</reference>
<sequence length="224" mass="24363">MPISNETKTSSEIQNGPIYNSVDPPDSTDSRQEILVEATGSNAMLTLWTYRDGQWVEDMSTTAAIGSDGLTTNKTEGDHMTPEGTFPIYFAFSTKAKNTKIAFETISEDSVWVCDPESVYYNTLQSKNNPDKDWTDKGGAENMYPKFSKGSSNACICFGFNGDGWSPYGAVAYGGSALFIDGVGENGKMNSGYGDIKISGKDMTKLLSYLDSDYNPTITIRAAQ</sequence>
<accession>D4KAE1</accession>
<protein>
    <submittedName>
        <fullName evidence="2">Uncharacterized protein</fullName>
    </submittedName>
</protein>
<gene>
    <name evidence="2" type="ORF">FPR_15260</name>
</gene>
<dbReference type="eggNOG" id="COG3786">
    <property type="taxonomic scope" value="Bacteria"/>
</dbReference>
<name>D4KAE1_9FIRM</name>